<dbReference type="AlphaFoldDB" id="M2RB95"/>
<dbReference type="EMBL" id="KB445800">
    <property type="protein sequence ID" value="EMD35692.1"/>
    <property type="molecule type" value="Genomic_DNA"/>
</dbReference>
<sequence length="105" mass="11736">MRTEPRLIKLCIVMDCLDQVQSSALTARVLGLHSKDMVVGSHLFRKSYFGRLSHKHRDPRDPDCHGLTASSGFTSTAEALVSTTPHLLGGRTAFLSRKYHAIRHH</sequence>
<gene>
    <name evidence="1" type="ORF">CERSUDRAFT_116426</name>
</gene>
<evidence type="ECO:0000313" key="1">
    <source>
        <dbReference type="EMBL" id="EMD35692.1"/>
    </source>
</evidence>
<proteinExistence type="predicted"/>
<keyword evidence="2" id="KW-1185">Reference proteome</keyword>
<evidence type="ECO:0000313" key="2">
    <source>
        <dbReference type="Proteomes" id="UP000016930"/>
    </source>
</evidence>
<name>M2RB95_CERS8</name>
<accession>M2RB95</accession>
<protein>
    <submittedName>
        <fullName evidence="1">Uncharacterized protein</fullName>
    </submittedName>
</protein>
<dbReference type="Proteomes" id="UP000016930">
    <property type="component" value="Unassembled WGS sequence"/>
</dbReference>
<dbReference type="HOGENOM" id="CLU_2236295_0_0_1"/>
<organism evidence="1 2">
    <name type="scientific">Ceriporiopsis subvermispora (strain B)</name>
    <name type="common">White-rot fungus</name>
    <name type="synonym">Gelatoporia subvermispora</name>
    <dbReference type="NCBI Taxonomy" id="914234"/>
    <lineage>
        <taxon>Eukaryota</taxon>
        <taxon>Fungi</taxon>
        <taxon>Dikarya</taxon>
        <taxon>Basidiomycota</taxon>
        <taxon>Agaricomycotina</taxon>
        <taxon>Agaricomycetes</taxon>
        <taxon>Polyporales</taxon>
        <taxon>Gelatoporiaceae</taxon>
        <taxon>Gelatoporia</taxon>
    </lineage>
</organism>
<reference evidence="1 2" key="1">
    <citation type="journal article" date="2012" name="Proc. Natl. Acad. Sci. U.S.A.">
        <title>Comparative genomics of Ceriporiopsis subvermispora and Phanerochaete chrysosporium provide insight into selective ligninolysis.</title>
        <authorList>
            <person name="Fernandez-Fueyo E."/>
            <person name="Ruiz-Duenas F.J."/>
            <person name="Ferreira P."/>
            <person name="Floudas D."/>
            <person name="Hibbett D.S."/>
            <person name="Canessa P."/>
            <person name="Larrondo L.F."/>
            <person name="James T.Y."/>
            <person name="Seelenfreund D."/>
            <person name="Lobos S."/>
            <person name="Polanco R."/>
            <person name="Tello M."/>
            <person name="Honda Y."/>
            <person name="Watanabe T."/>
            <person name="Watanabe T."/>
            <person name="Ryu J.S."/>
            <person name="Kubicek C.P."/>
            <person name="Schmoll M."/>
            <person name="Gaskell J."/>
            <person name="Hammel K.E."/>
            <person name="St John F.J."/>
            <person name="Vanden Wymelenberg A."/>
            <person name="Sabat G."/>
            <person name="Splinter BonDurant S."/>
            <person name="Syed K."/>
            <person name="Yadav J.S."/>
            <person name="Doddapaneni H."/>
            <person name="Subramanian V."/>
            <person name="Lavin J.L."/>
            <person name="Oguiza J.A."/>
            <person name="Perez G."/>
            <person name="Pisabarro A.G."/>
            <person name="Ramirez L."/>
            <person name="Santoyo F."/>
            <person name="Master E."/>
            <person name="Coutinho P.M."/>
            <person name="Henrissat B."/>
            <person name="Lombard V."/>
            <person name="Magnuson J.K."/>
            <person name="Kuees U."/>
            <person name="Hori C."/>
            <person name="Igarashi K."/>
            <person name="Samejima M."/>
            <person name="Held B.W."/>
            <person name="Barry K.W."/>
            <person name="LaButti K.M."/>
            <person name="Lapidus A."/>
            <person name="Lindquist E.A."/>
            <person name="Lucas S.M."/>
            <person name="Riley R."/>
            <person name="Salamov A.A."/>
            <person name="Hoffmeister D."/>
            <person name="Schwenk D."/>
            <person name="Hadar Y."/>
            <person name="Yarden O."/>
            <person name="de Vries R.P."/>
            <person name="Wiebenga A."/>
            <person name="Stenlid J."/>
            <person name="Eastwood D."/>
            <person name="Grigoriev I.V."/>
            <person name="Berka R.M."/>
            <person name="Blanchette R.A."/>
            <person name="Kersten P."/>
            <person name="Martinez A.T."/>
            <person name="Vicuna R."/>
            <person name="Cullen D."/>
        </authorList>
    </citation>
    <scope>NUCLEOTIDE SEQUENCE [LARGE SCALE GENOMIC DNA]</scope>
    <source>
        <strain evidence="1 2">B</strain>
    </source>
</reference>